<feature type="non-terminal residue" evidence="3">
    <location>
        <position position="118"/>
    </location>
</feature>
<dbReference type="GO" id="GO:0035418">
    <property type="term" value="P:protein localization to synapse"/>
    <property type="evidence" value="ECO:0007669"/>
    <property type="project" value="TreeGrafter"/>
</dbReference>
<name>A0AAN8IUS3_TRICO</name>
<dbReference type="GO" id="GO:0008298">
    <property type="term" value="P:intracellular mRNA localization"/>
    <property type="evidence" value="ECO:0007669"/>
    <property type="project" value="TreeGrafter"/>
</dbReference>
<dbReference type="PROSITE" id="PS50137">
    <property type="entry name" value="DS_RBD"/>
    <property type="match status" value="1"/>
</dbReference>
<reference evidence="3 4" key="1">
    <citation type="submission" date="2019-10" db="EMBL/GenBank/DDBJ databases">
        <title>Assembly and Annotation for the nematode Trichostrongylus colubriformis.</title>
        <authorList>
            <person name="Martin J."/>
        </authorList>
    </citation>
    <scope>NUCLEOTIDE SEQUENCE [LARGE SCALE GENOMIC DNA]</scope>
    <source>
        <strain evidence="3">G859</strain>
        <tissue evidence="3">Whole worm</tissue>
    </source>
</reference>
<accession>A0AAN8IUS3</accession>
<evidence type="ECO:0000313" key="3">
    <source>
        <dbReference type="EMBL" id="KAK5982337.1"/>
    </source>
</evidence>
<feature type="domain" description="DRBM" evidence="2">
    <location>
        <begin position="76"/>
        <end position="118"/>
    </location>
</feature>
<dbReference type="PANTHER" id="PTHR46054:SF3">
    <property type="entry name" value="MATERNAL EFFECT PROTEIN STAUFEN"/>
    <property type="match status" value="1"/>
</dbReference>
<dbReference type="SUPFAM" id="SSF54768">
    <property type="entry name" value="dsRNA-binding domain-like"/>
    <property type="match status" value="1"/>
</dbReference>
<keyword evidence="4" id="KW-1185">Reference proteome</keyword>
<dbReference type="GO" id="GO:0032839">
    <property type="term" value="C:dendrite cytoplasm"/>
    <property type="evidence" value="ECO:0007669"/>
    <property type="project" value="GOC"/>
</dbReference>
<evidence type="ECO:0000256" key="1">
    <source>
        <dbReference type="PROSITE-ProRule" id="PRU00266"/>
    </source>
</evidence>
<dbReference type="GO" id="GO:0007281">
    <property type="term" value="P:germ cell development"/>
    <property type="evidence" value="ECO:0007669"/>
    <property type="project" value="TreeGrafter"/>
</dbReference>
<evidence type="ECO:0000259" key="2">
    <source>
        <dbReference type="PROSITE" id="PS50137"/>
    </source>
</evidence>
<evidence type="ECO:0000313" key="4">
    <source>
        <dbReference type="Proteomes" id="UP001331761"/>
    </source>
</evidence>
<keyword evidence="1" id="KW-0694">RNA-binding</keyword>
<proteinExistence type="predicted"/>
<dbReference type="GO" id="GO:0003725">
    <property type="term" value="F:double-stranded RNA binding"/>
    <property type="evidence" value="ECO:0007669"/>
    <property type="project" value="TreeGrafter"/>
</dbReference>
<sequence length="118" mass="13279">MVGFSPCVKENLYASSRAEDDPKVAVSSINTAQADTACVSSRAIHPQPWCGQHQASSDISSRNVYNYSNQEEKEKTPMCRIAELARFHKLKHEYKLMDESGPAHKKMFTVQLFLTAEE</sequence>
<dbReference type="GO" id="GO:0043025">
    <property type="term" value="C:neuronal cell body"/>
    <property type="evidence" value="ECO:0007669"/>
    <property type="project" value="TreeGrafter"/>
</dbReference>
<dbReference type="GO" id="GO:0003729">
    <property type="term" value="F:mRNA binding"/>
    <property type="evidence" value="ECO:0007669"/>
    <property type="project" value="TreeGrafter"/>
</dbReference>
<comment type="caution">
    <text evidence="3">The sequence shown here is derived from an EMBL/GenBank/DDBJ whole genome shotgun (WGS) entry which is preliminary data.</text>
</comment>
<dbReference type="PANTHER" id="PTHR46054">
    <property type="entry name" value="MATERNAL EFFECT PROTEIN STAUFEN"/>
    <property type="match status" value="1"/>
</dbReference>
<protein>
    <submittedName>
        <fullName evidence="3">Maternal effect protein staufen</fullName>
    </submittedName>
</protein>
<dbReference type="GO" id="GO:0005886">
    <property type="term" value="C:plasma membrane"/>
    <property type="evidence" value="ECO:0007669"/>
    <property type="project" value="TreeGrafter"/>
</dbReference>
<dbReference type="EMBL" id="WIXE01005257">
    <property type="protein sequence ID" value="KAK5982337.1"/>
    <property type="molecule type" value="Genomic_DNA"/>
</dbReference>
<organism evidence="3 4">
    <name type="scientific">Trichostrongylus colubriformis</name>
    <name type="common">Black scour worm</name>
    <dbReference type="NCBI Taxonomy" id="6319"/>
    <lineage>
        <taxon>Eukaryota</taxon>
        <taxon>Metazoa</taxon>
        <taxon>Ecdysozoa</taxon>
        <taxon>Nematoda</taxon>
        <taxon>Chromadorea</taxon>
        <taxon>Rhabditida</taxon>
        <taxon>Rhabditina</taxon>
        <taxon>Rhabditomorpha</taxon>
        <taxon>Strongyloidea</taxon>
        <taxon>Trichostrongylidae</taxon>
        <taxon>Trichostrongylus</taxon>
    </lineage>
</organism>
<dbReference type="AlphaFoldDB" id="A0AAN8IUS3"/>
<dbReference type="Proteomes" id="UP001331761">
    <property type="component" value="Unassembled WGS sequence"/>
</dbReference>
<gene>
    <name evidence="3" type="ORF">GCK32_019856</name>
</gene>
<dbReference type="GO" id="GO:0098964">
    <property type="term" value="P:anterograde dendritic transport of messenger ribonucleoprotein complex"/>
    <property type="evidence" value="ECO:0007669"/>
    <property type="project" value="TreeGrafter"/>
</dbReference>
<dbReference type="InterPro" id="IPR051740">
    <property type="entry name" value="DRBM-containing_protein"/>
</dbReference>
<dbReference type="Gene3D" id="3.30.160.20">
    <property type="match status" value="1"/>
</dbReference>
<dbReference type="InterPro" id="IPR014720">
    <property type="entry name" value="dsRBD_dom"/>
</dbReference>
<dbReference type="GO" id="GO:0010494">
    <property type="term" value="C:cytoplasmic stress granule"/>
    <property type="evidence" value="ECO:0007669"/>
    <property type="project" value="TreeGrafter"/>
</dbReference>